<organism evidence="5 6">
    <name type="scientific">Peribacillus loiseleuriae</name>
    <dbReference type="NCBI Taxonomy" id="1679170"/>
    <lineage>
        <taxon>Bacteria</taxon>
        <taxon>Bacillati</taxon>
        <taxon>Bacillota</taxon>
        <taxon>Bacilli</taxon>
        <taxon>Bacillales</taxon>
        <taxon>Bacillaceae</taxon>
        <taxon>Peribacillus</taxon>
    </lineage>
</organism>
<dbReference type="PROSITE" id="PS51272">
    <property type="entry name" value="SLH"/>
    <property type="match status" value="3"/>
</dbReference>
<dbReference type="EMBL" id="LFZW01000001">
    <property type="protein sequence ID" value="KMY51866.1"/>
    <property type="molecule type" value="Genomic_DNA"/>
</dbReference>
<feature type="domain" description="SLH" evidence="4">
    <location>
        <begin position="94"/>
        <end position="157"/>
    </location>
</feature>
<dbReference type="AlphaFoldDB" id="A0A0K9GZ20"/>
<name>A0A0K9GZ20_9BACI</name>
<dbReference type="InterPro" id="IPR051465">
    <property type="entry name" value="Cell_Envelope_Struct_Comp"/>
</dbReference>
<evidence type="ECO:0000259" key="4">
    <source>
        <dbReference type="PROSITE" id="PS51272"/>
    </source>
</evidence>
<evidence type="ECO:0000256" key="1">
    <source>
        <dbReference type="ARBA" id="ARBA00022729"/>
    </source>
</evidence>
<proteinExistence type="predicted"/>
<dbReference type="InterPro" id="IPR001119">
    <property type="entry name" value="SLH_dom"/>
</dbReference>
<keyword evidence="6" id="KW-1185">Reference proteome</keyword>
<feature type="compositionally biased region" description="Gly residues" evidence="2">
    <location>
        <begin position="496"/>
        <end position="507"/>
    </location>
</feature>
<evidence type="ECO:0000256" key="2">
    <source>
        <dbReference type="SAM" id="MobiDB-lite"/>
    </source>
</evidence>
<dbReference type="Proteomes" id="UP000037146">
    <property type="component" value="Unassembled WGS sequence"/>
</dbReference>
<feature type="region of interest" description="Disordered" evidence="2">
    <location>
        <begin position="483"/>
        <end position="507"/>
    </location>
</feature>
<keyword evidence="1 3" id="KW-0732">Signal</keyword>
<dbReference type="OrthoDB" id="57539at2"/>
<comment type="caution">
    <text evidence="5">The sequence shown here is derived from an EMBL/GenBank/DDBJ whole genome shotgun (WGS) entry which is preliminary data.</text>
</comment>
<gene>
    <name evidence="5" type="ORF">AC625_21975</name>
</gene>
<reference evidence="6" key="1">
    <citation type="submission" date="2015-07" db="EMBL/GenBank/DDBJ databases">
        <title>Genome sequencing project for genomic taxonomy and phylogenomics of Bacillus-like bacteria.</title>
        <authorList>
            <person name="Liu B."/>
            <person name="Wang J."/>
            <person name="Zhu Y."/>
            <person name="Liu G."/>
            <person name="Chen Q."/>
            <person name="Chen Z."/>
            <person name="Lan J."/>
            <person name="Che J."/>
            <person name="Ge C."/>
            <person name="Shi H."/>
            <person name="Pan Z."/>
            <person name="Liu X."/>
        </authorList>
    </citation>
    <scope>NUCLEOTIDE SEQUENCE [LARGE SCALE GENOMIC DNA]</scope>
    <source>
        <strain evidence="6">FJAT-27997</strain>
    </source>
</reference>
<dbReference type="STRING" id="1679170.AC625_21975"/>
<feature type="signal peptide" evidence="3">
    <location>
        <begin position="1"/>
        <end position="29"/>
    </location>
</feature>
<evidence type="ECO:0000313" key="5">
    <source>
        <dbReference type="EMBL" id="KMY51866.1"/>
    </source>
</evidence>
<feature type="domain" description="SLH" evidence="4">
    <location>
        <begin position="33"/>
        <end position="93"/>
    </location>
</feature>
<evidence type="ECO:0000313" key="6">
    <source>
        <dbReference type="Proteomes" id="UP000037146"/>
    </source>
</evidence>
<sequence length="507" mass="54373">MKNTKKIFISALAVSLAGGSMVSIQPAQASENDAKTFSDVKPGSLYYDAVSSLSKSKIITGYPDGTYRPLEMLNRGQAAILLTRALGLDTTQVKNPGFKDVKSGSTYYNAVAALAQMNVINGYSDGTFKPEQPITRAQMAKIIAISYKLQAEDLVDNPFKDVQVKDWYASYIPALIKNKITVGTTSTSFSPNETVKRGQMALFIYRSEQMKHTIGSKIVNITDDSITLDDKVYRLNAEQKKWLNVSNLNALKGAILKATVNGNELSAIQSIQLNANGKASENSSEYKNHVVLDGAGVTLDTNVIIDSDYVSLENLTIKKNLEITSNVKNSFYANNLKVDGKISITDSGVVSASFVHLAALDNQAEKSPTVTFNNTSIQALESALNGFHVKFAGSTSVRQMTVSANTKIEGAKGITLPSIALATGALQVTIDAEVLLLELQEAKGKLTLGNNAKISNLVIPKGSDIKTIIQNYEQIKNLITKVDGKDNPDVSVPSTGGSGGGSTPEQK</sequence>
<dbReference type="Pfam" id="PF00395">
    <property type="entry name" value="SLH"/>
    <property type="match status" value="3"/>
</dbReference>
<protein>
    <recommendedName>
        <fullName evidence="4">SLH domain-containing protein</fullName>
    </recommendedName>
</protein>
<evidence type="ECO:0000256" key="3">
    <source>
        <dbReference type="SAM" id="SignalP"/>
    </source>
</evidence>
<feature type="chain" id="PRO_5005524687" description="SLH domain-containing protein" evidence="3">
    <location>
        <begin position="30"/>
        <end position="507"/>
    </location>
</feature>
<dbReference type="RefSeq" id="WP_049683217.1">
    <property type="nucleotide sequence ID" value="NZ_LFZW01000001.1"/>
</dbReference>
<dbReference type="PANTHER" id="PTHR43308">
    <property type="entry name" value="OUTER MEMBRANE PROTEIN ALPHA-RELATED"/>
    <property type="match status" value="1"/>
</dbReference>
<dbReference type="PATRIC" id="fig|1679170.3.peg.4956"/>
<accession>A0A0K9GZ20</accession>
<feature type="domain" description="SLH" evidence="4">
    <location>
        <begin position="158"/>
        <end position="218"/>
    </location>
</feature>